<evidence type="ECO:0000313" key="2">
    <source>
        <dbReference type="Proteomes" id="UP001257909"/>
    </source>
</evidence>
<dbReference type="Pfam" id="PF12893">
    <property type="entry name" value="Lumazine_bd_2"/>
    <property type="match status" value="1"/>
</dbReference>
<evidence type="ECO:0000313" key="1">
    <source>
        <dbReference type="EMBL" id="MDR7119562.1"/>
    </source>
</evidence>
<dbReference type="Proteomes" id="UP001257909">
    <property type="component" value="Unassembled WGS sequence"/>
</dbReference>
<dbReference type="InterPro" id="IPR039437">
    <property type="entry name" value="FrzH/put_lumazine-bd"/>
</dbReference>
<dbReference type="SUPFAM" id="SSF54427">
    <property type="entry name" value="NTF2-like"/>
    <property type="match status" value="1"/>
</dbReference>
<dbReference type="Gene3D" id="3.10.450.50">
    <property type="match status" value="1"/>
</dbReference>
<organism evidence="1 2">
    <name type="scientific">Rheinheimera soli</name>
    <dbReference type="NCBI Taxonomy" id="443616"/>
    <lineage>
        <taxon>Bacteria</taxon>
        <taxon>Pseudomonadati</taxon>
        <taxon>Pseudomonadota</taxon>
        <taxon>Gammaproteobacteria</taxon>
        <taxon>Chromatiales</taxon>
        <taxon>Chromatiaceae</taxon>
        <taxon>Rheinheimera</taxon>
    </lineage>
</organism>
<name>A0ABU1VV39_9GAMM</name>
<dbReference type="RefSeq" id="WP_310274194.1">
    <property type="nucleotide sequence ID" value="NZ_JAVDWR010000001.1"/>
</dbReference>
<keyword evidence="2" id="KW-1185">Reference proteome</keyword>
<comment type="caution">
    <text evidence="1">The sequence shown here is derived from an EMBL/GenBank/DDBJ whole genome shotgun (WGS) entry which is preliminary data.</text>
</comment>
<sequence length="130" mass="14800">MTIVTEQVSDFQAITALLEQYFDALHRADTELLSRIFDDEAHLYAPGVRRSKKQWLDLVASRPVPAQLAHPFAYQILSVELAGEQAMAKVRCPLLGRQYIDYLGLLQEQGSWRIVAKLYADNPFTDPNHN</sequence>
<accession>A0ABU1VV39</accession>
<gene>
    <name evidence="1" type="ORF">J2W69_000477</name>
</gene>
<dbReference type="EMBL" id="JAVDWR010000001">
    <property type="protein sequence ID" value="MDR7119562.1"/>
    <property type="molecule type" value="Genomic_DNA"/>
</dbReference>
<protein>
    <recommendedName>
        <fullName evidence="3">Nuclear transport factor 2 family protein</fullName>
    </recommendedName>
</protein>
<dbReference type="InterPro" id="IPR032710">
    <property type="entry name" value="NTF2-like_dom_sf"/>
</dbReference>
<proteinExistence type="predicted"/>
<reference evidence="1 2" key="1">
    <citation type="submission" date="2023-07" db="EMBL/GenBank/DDBJ databases">
        <title>Sorghum-associated microbial communities from plants grown in Nebraska, USA.</title>
        <authorList>
            <person name="Schachtman D."/>
        </authorList>
    </citation>
    <scope>NUCLEOTIDE SEQUENCE [LARGE SCALE GENOMIC DNA]</scope>
    <source>
        <strain evidence="1 2">4138</strain>
    </source>
</reference>
<evidence type="ECO:0008006" key="3">
    <source>
        <dbReference type="Google" id="ProtNLM"/>
    </source>
</evidence>